<evidence type="ECO:0000256" key="4">
    <source>
        <dbReference type="ARBA" id="ARBA00023125"/>
    </source>
</evidence>
<dbReference type="Gene3D" id="1.20.120.1810">
    <property type="match status" value="2"/>
</dbReference>
<dbReference type="Pfam" id="PF04539">
    <property type="entry name" value="Sigma70_r3"/>
    <property type="match status" value="1"/>
</dbReference>
<dbReference type="InterPro" id="IPR007630">
    <property type="entry name" value="RNA_pol_sigma70_r4"/>
</dbReference>
<dbReference type="InterPro" id="IPR009042">
    <property type="entry name" value="RNA_pol_sigma70_r1_2"/>
</dbReference>
<dbReference type="PANTHER" id="PTHR30603:SF60">
    <property type="entry name" value="RNA POLYMERASE SIGMA FACTOR RPOD"/>
    <property type="match status" value="1"/>
</dbReference>
<dbReference type="Pfam" id="PF00140">
    <property type="entry name" value="Sigma70_r1_2"/>
    <property type="match status" value="1"/>
</dbReference>
<evidence type="ECO:0000256" key="2">
    <source>
        <dbReference type="ARBA" id="ARBA00023015"/>
    </source>
</evidence>
<dbReference type="AlphaFoldDB" id="A0A428ZAP2"/>
<dbReference type="GO" id="GO:0016987">
    <property type="term" value="F:sigma factor activity"/>
    <property type="evidence" value="ECO:0007669"/>
    <property type="project" value="UniProtKB-KW"/>
</dbReference>
<dbReference type="GO" id="GO:0003677">
    <property type="term" value="F:DNA binding"/>
    <property type="evidence" value="ECO:0007669"/>
    <property type="project" value="UniProtKB-KW"/>
</dbReference>
<evidence type="ECO:0000256" key="5">
    <source>
        <dbReference type="ARBA" id="ARBA00023163"/>
    </source>
</evidence>
<dbReference type="PANTHER" id="PTHR30603">
    <property type="entry name" value="RNA POLYMERASE SIGMA FACTOR RPO"/>
    <property type="match status" value="1"/>
</dbReference>
<protein>
    <submittedName>
        <fullName evidence="7">RNA polymerase subunit sigma</fullName>
    </submittedName>
</protein>
<dbReference type="PRINTS" id="PR00046">
    <property type="entry name" value="SIGMA70FCT"/>
</dbReference>
<dbReference type="SUPFAM" id="SSF88946">
    <property type="entry name" value="Sigma2 domain of RNA polymerase sigma factors"/>
    <property type="match status" value="1"/>
</dbReference>
<sequence length="303" mass="33549">MVSVKPLADREEDPVRNYLTRIAAVPLLTAAEEIELAKQVEAGVFAAELLHSANDLPGTRAELATIVQEGESARIRMIEANLRLVVAAARAWIGPRLPLLDLIQEGNLGLIHAVEKFDYKRGFRFSTYAMWWIKQTIRRGIASQGRAIRLPSHAEETLAMLDRAVRTRDGQALTVAELADITGVPVRRVTKLLRCRDDTVSLDIPIGDGSGNTLGDFVEDGAAGAAFEDIEHREFNADLRARVDALPQHEAAAIRMRFGLHDGDPWTLRRIGDRLGVSQESARQVVRRAVARLRRSWEVESAA</sequence>
<name>A0A428ZAP2_KIBAR</name>
<dbReference type="Pfam" id="PF04542">
    <property type="entry name" value="Sigma70_r2"/>
    <property type="match status" value="1"/>
</dbReference>
<reference evidence="7 8" key="1">
    <citation type="submission" date="2018-05" db="EMBL/GenBank/DDBJ databases">
        <title>Evolution of GPA BGCs.</title>
        <authorList>
            <person name="Waglechner N."/>
            <person name="Wright G.D."/>
        </authorList>
    </citation>
    <scope>NUCLEOTIDE SEQUENCE [LARGE SCALE GENOMIC DNA]</scope>
    <source>
        <strain evidence="7 8">A82846</strain>
    </source>
</reference>
<keyword evidence="2" id="KW-0805">Transcription regulation</keyword>
<dbReference type="InterPro" id="IPR007627">
    <property type="entry name" value="RNA_pol_sigma70_r2"/>
</dbReference>
<keyword evidence="5" id="KW-0804">Transcription</keyword>
<keyword evidence="4" id="KW-0238">DNA-binding</keyword>
<comment type="similarity">
    <text evidence="1">Belongs to the sigma-70 factor family.</text>
</comment>
<dbReference type="OrthoDB" id="9809557at2"/>
<dbReference type="Proteomes" id="UP000287547">
    <property type="component" value="Unassembled WGS sequence"/>
</dbReference>
<dbReference type="InterPro" id="IPR000943">
    <property type="entry name" value="RNA_pol_sigma70"/>
</dbReference>
<dbReference type="NCBIfam" id="TIGR02937">
    <property type="entry name" value="sigma70-ECF"/>
    <property type="match status" value="1"/>
</dbReference>
<dbReference type="EMBL" id="QHKI01000013">
    <property type="protein sequence ID" value="RSM85147.1"/>
    <property type="molecule type" value="Genomic_DNA"/>
</dbReference>
<feature type="domain" description="RNA polymerase sigma-70" evidence="6">
    <location>
        <begin position="101"/>
        <end position="114"/>
    </location>
</feature>
<evidence type="ECO:0000256" key="3">
    <source>
        <dbReference type="ARBA" id="ARBA00023082"/>
    </source>
</evidence>
<proteinExistence type="inferred from homology"/>
<dbReference type="PROSITE" id="PS00715">
    <property type="entry name" value="SIGMA70_1"/>
    <property type="match status" value="1"/>
</dbReference>
<evidence type="ECO:0000259" key="6">
    <source>
        <dbReference type="PROSITE" id="PS00715"/>
    </source>
</evidence>
<evidence type="ECO:0000313" key="7">
    <source>
        <dbReference type="EMBL" id="RSM85147.1"/>
    </source>
</evidence>
<dbReference type="InterPro" id="IPR036388">
    <property type="entry name" value="WH-like_DNA-bd_sf"/>
</dbReference>
<organism evidence="7 8">
    <name type="scientific">Kibdelosporangium aridum</name>
    <dbReference type="NCBI Taxonomy" id="2030"/>
    <lineage>
        <taxon>Bacteria</taxon>
        <taxon>Bacillati</taxon>
        <taxon>Actinomycetota</taxon>
        <taxon>Actinomycetes</taxon>
        <taxon>Pseudonocardiales</taxon>
        <taxon>Pseudonocardiaceae</taxon>
        <taxon>Kibdelosporangium</taxon>
    </lineage>
</organism>
<dbReference type="InterPro" id="IPR007624">
    <property type="entry name" value="RNA_pol_sigma70_r3"/>
</dbReference>
<dbReference type="InterPro" id="IPR013324">
    <property type="entry name" value="RNA_pol_sigma_r3/r4-like"/>
</dbReference>
<dbReference type="Gene3D" id="1.10.10.10">
    <property type="entry name" value="Winged helix-like DNA-binding domain superfamily/Winged helix DNA-binding domain"/>
    <property type="match status" value="2"/>
</dbReference>
<evidence type="ECO:0000313" key="8">
    <source>
        <dbReference type="Proteomes" id="UP000287547"/>
    </source>
</evidence>
<dbReference type="GO" id="GO:0006352">
    <property type="term" value="P:DNA-templated transcription initiation"/>
    <property type="evidence" value="ECO:0007669"/>
    <property type="project" value="InterPro"/>
</dbReference>
<dbReference type="SUPFAM" id="SSF88659">
    <property type="entry name" value="Sigma3 and sigma4 domains of RNA polymerase sigma factors"/>
    <property type="match status" value="2"/>
</dbReference>
<dbReference type="InterPro" id="IPR014284">
    <property type="entry name" value="RNA_pol_sigma-70_dom"/>
</dbReference>
<dbReference type="Pfam" id="PF04545">
    <property type="entry name" value="Sigma70_r4"/>
    <property type="match status" value="1"/>
</dbReference>
<keyword evidence="3" id="KW-0731">Sigma factor</keyword>
<dbReference type="InterPro" id="IPR050239">
    <property type="entry name" value="Sigma-70_RNA_pol_init_factors"/>
</dbReference>
<accession>A0A428ZAP2</accession>
<evidence type="ECO:0000256" key="1">
    <source>
        <dbReference type="ARBA" id="ARBA00007788"/>
    </source>
</evidence>
<comment type="caution">
    <text evidence="7">The sequence shown here is derived from an EMBL/GenBank/DDBJ whole genome shotgun (WGS) entry which is preliminary data.</text>
</comment>
<dbReference type="InterPro" id="IPR013325">
    <property type="entry name" value="RNA_pol_sigma_r2"/>
</dbReference>
<gene>
    <name evidence="7" type="ORF">DMH04_17750</name>
</gene>
<dbReference type="RefSeq" id="WP_063758627.1">
    <property type="nucleotide sequence ID" value="NZ_QHKI01000013.1"/>
</dbReference>